<evidence type="ECO:0000256" key="1">
    <source>
        <dbReference type="ARBA" id="ARBA00004442"/>
    </source>
</evidence>
<evidence type="ECO:0000256" key="3">
    <source>
        <dbReference type="ARBA" id="ARBA00023237"/>
    </source>
</evidence>
<accession>A0A2U2B5E0</accession>
<dbReference type="InterPro" id="IPR036737">
    <property type="entry name" value="OmpA-like_sf"/>
</dbReference>
<dbReference type="Gene3D" id="3.30.1330.60">
    <property type="entry name" value="OmpA-like domain"/>
    <property type="match status" value="1"/>
</dbReference>
<feature type="domain" description="OmpA-like" evidence="7">
    <location>
        <begin position="391"/>
        <end position="510"/>
    </location>
</feature>
<evidence type="ECO:0000256" key="2">
    <source>
        <dbReference type="ARBA" id="ARBA00023136"/>
    </source>
</evidence>
<dbReference type="InterPro" id="IPR006665">
    <property type="entry name" value="OmpA-like"/>
</dbReference>
<gene>
    <name evidence="8" type="ORF">DDZ16_16025</name>
</gene>
<evidence type="ECO:0000313" key="8">
    <source>
        <dbReference type="EMBL" id="PWD98288.1"/>
    </source>
</evidence>
<keyword evidence="5" id="KW-0175">Coiled coil</keyword>
<keyword evidence="2 4" id="KW-0472">Membrane</keyword>
<keyword evidence="3" id="KW-0998">Cell outer membrane</keyword>
<dbReference type="PRINTS" id="PR01021">
    <property type="entry name" value="OMPADOMAIN"/>
</dbReference>
<reference evidence="8 9" key="1">
    <citation type="submission" date="2018-05" db="EMBL/GenBank/DDBJ databases">
        <title>Marinilabilia rubrum sp. nov., isolated from saltern sediment.</title>
        <authorList>
            <person name="Zhang R."/>
        </authorList>
    </citation>
    <scope>NUCLEOTIDE SEQUENCE [LARGE SCALE GENOMIC DNA]</scope>
    <source>
        <strain evidence="8 9">WTE16</strain>
    </source>
</reference>
<dbReference type="PANTHER" id="PTHR30329:SF21">
    <property type="entry name" value="LIPOPROTEIN YIAD-RELATED"/>
    <property type="match status" value="1"/>
</dbReference>
<organism evidence="8 9">
    <name type="scientific">Marinilabilia rubra</name>
    <dbReference type="NCBI Taxonomy" id="2162893"/>
    <lineage>
        <taxon>Bacteria</taxon>
        <taxon>Pseudomonadati</taxon>
        <taxon>Bacteroidota</taxon>
        <taxon>Bacteroidia</taxon>
        <taxon>Marinilabiliales</taxon>
        <taxon>Marinilabiliaceae</taxon>
        <taxon>Marinilabilia</taxon>
    </lineage>
</organism>
<dbReference type="SUPFAM" id="SSF103088">
    <property type="entry name" value="OmpA-like"/>
    <property type="match status" value="1"/>
</dbReference>
<evidence type="ECO:0000259" key="7">
    <source>
        <dbReference type="PROSITE" id="PS51123"/>
    </source>
</evidence>
<dbReference type="InterPro" id="IPR050330">
    <property type="entry name" value="Bact_OuterMem_StrucFunc"/>
</dbReference>
<sequence>MKAIEKIKANVAILLCLSLLMISALSYAQQTKSTLFKKADKAMLDAKFARADLLVPDEYNKGIEYYRQAEKHFADQKSVEKIEESLVEAVNHFNRSATFSVSAKSVFASSLDARSDALSAGADRSAKKMWKEAEDVFNRAARELEKGDRDDSYKYSTEAVELYRKAELTSIKTDLLDETRVLLEKADDNNVDRNAPKTLKKAETLLAETERELETNRYDMDYPRTLAKQAKYESQHAIALDKTISEIDDRDMKMEDVILQYELPLVRIAEKAGFVAQFHNGIEKPEQEIIGYISELQLDNQMIIAENIAIKNEIKNLKTTVELLKSENLALNTEFNEEIDKRTDEMKSQMMEFENEKAKLDAKIDKQTKLNQQFENVYLIFDKSEASVFRSGDEIVIRLHGFGFETGKSEITPTNFDLLTKVQNAIKIFPESSVIVEGYTDSFGGDASNLMLSQKRSDAVTQYLNANSDIEEISRISSVGYGEINPVANNETAEGRRQNRRIDIKILPEM</sequence>
<dbReference type="AlphaFoldDB" id="A0A2U2B5E0"/>
<evidence type="ECO:0000256" key="4">
    <source>
        <dbReference type="PROSITE-ProRule" id="PRU00473"/>
    </source>
</evidence>
<name>A0A2U2B5E0_9BACT</name>
<dbReference type="EMBL" id="QEWP01000016">
    <property type="protein sequence ID" value="PWD98288.1"/>
    <property type="molecule type" value="Genomic_DNA"/>
</dbReference>
<dbReference type="CDD" id="cd07185">
    <property type="entry name" value="OmpA_C-like"/>
    <property type="match status" value="1"/>
</dbReference>
<dbReference type="PROSITE" id="PS51123">
    <property type="entry name" value="OMPA_2"/>
    <property type="match status" value="1"/>
</dbReference>
<dbReference type="Pfam" id="PF00691">
    <property type="entry name" value="OmpA"/>
    <property type="match status" value="1"/>
</dbReference>
<evidence type="ECO:0000256" key="5">
    <source>
        <dbReference type="SAM" id="Coils"/>
    </source>
</evidence>
<feature type="chain" id="PRO_5015595237" description="OmpA-like domain-containing protein" evidence="6">
    <location>
        <begin position="29"/>
        <end position="510"/>
    </location>
</feature>
<dbReference type="PANTHER" id="PTHR30329">
    <property type="entry name" value="STATOR ELEMENT OF FLAGELLAR MOTOR COMPLEX"/>
    <property type="match status" value="1"/>
</dbReference>
<dbReference type="RefSeq" id="WP_109265498.1">
    <property type="nucleotide sequence ID" value="NZ_QEWP01000016.1"/>
</dbReference>
<evidence type="ECO:0000313" key="9">
    <source>
        <dbReference type="Proteomes" id="UP000244956"/>
    </source>
</evidence>
<dbReference type="GO" id="GO:0009279">
    <property type="term" value="C:cell outer membrane"/>
    <property type="evidence" value="ECO:0007669"/>
    <property type="project" value="UniProtKB-SubCell"/>
</dbReference>
<dbReference type="InterPro" id="IPR006664">
    <property type="entry name" value="OMP_bac"/>
</dbReference>
<keyword evidence="6" id="KW-0732">Signal</keyword>
<comment type="caution">
    <text evidence="8">The sequence shown here is derived from an EMBL/GenBank/DDBJ whole genome shotgun (WGS) entry which is preliminary data.</text>
</comment>
<evidence type="ECO:0000256" key="6">
    <source>
        <dbReference type="SAM" id="SignalP"/>
    </source>
</evidence>
<comment type="subcellular location">
    <subcellularLocation>
        <location evidence="1">Cell outer membrane</location>
    </subcellularLocation>
</comment>
<proteinExistence type="predicted"/>
<protein>
    <recommendedName>
        <fullName evidence="7">OmpA-like domain-containing protein</fullName>
    </recommendedName>
</protein>
<keyword evidence="9" id="KW-1185">Reference proteome</keyword>
<dbReference type="Proteomes" id="UP000244956">
    <property type="component" value="Unassembled WGS sequence"/>
</dbReference>
<dbReference type="OrthoDB" id="9782229at2"/>
<feature type="signal peptide" evidence="6">
    <location>
        <begin position="1"/>
        <end position="28"/>
    </location>
</feature>
<feature type="coiled-coil region" evidence="5">
    <location>
        <begin position="307"/>
        <end position="370"/>
    </location>
</feature>